<name>A0A9D9J1W5_9BACT</name>
<dbReference type="GO" id="GO:0004222">
    <property type="term" value="F:metalloendopeptidase activity"/>
    <property type="evidence" value="ECO:0007669"/>
    <property type="project" value="TreeGrafter"/>
</dbReference>
<dbReference type="AlphaFoldDB" id="A0A9D9J1W5"/>
<keyword evidence="1" id="KW-0472">Membrane</keyword>
<reference evidence="3" key="2">
    <citation type="journal article" date="2021" name="PeerJ">
        <title>Extensive microbial diversity within the chicken gut microbiome revealed by metagenomics and culture.</title>
        <authorList>
            <person name="Gilroy R."/>
            <person name="Ravi A."/>
            <person name="Getino M."/>
            <person name="Pursley I."/>
            <person name="Horton D.L."/>
            <person name="Alikhan N.F."/>
            <person name="Baker D."/>
            <person name="Gharbi K."/>
            <person name="Hall N."/>
            <person name="Watson M."/>
            <person name="Adriaenssens E.M."/>
            <person name="Foster-Nyarko E."/>
            <person name="Jarju S."/>
            <person name="Secka A."/>
            <person name="Antonio M."/>
            <person name="Oren A."/>
            <person name="Chaudhuri R.R."/>
            <person name="La Ragione R."/>
            <person name="Hildebrand F."/>
            <person name="Pallen M.J."/>
        </authorList>
    </citation>
    <scope>NUCLEOTIDE SEQUENCE</scope>
    <source>
        <strain evidence="3">B3-2255</strain>
    </source>
</reference>
<dbReference type="CDD" id="cd12797">
    <property type="entry name" value="M23_peptidase"/>
    <property type="match status" value="1"/>
</dbReference>
<gene>
    <name evidence="3" type="ORF">IAC87_03775</name>
</gene>
<dbReference type="EMBL" id="JADILY010000080">
    <property type="protein sequence ID" value="MBO8481648.1"/>
    <property type="molecule type" value="Genomic_DNA"/>
</dbReference>
<dbReference type="InterPro" id="IPR050570">
    <property type="entry name" value="Cell_wall_metabolism_enzyme"/>
</dbReference>
<sequence>MEKYVYNKDGLRFERQKRSAGRIFRTVMKYFLASIALAALYYIIIAVFFSTSEEKRLRAENRLIEEKYGTIEEKVALLDDIVAGLEVRDRDIYSKIFDSEPIFSDWEKRFIFLNALDSLPESEIVHRTNEAVEASVAMSSSIGGRLSEIARIVSDKAADSIFSIPLSSPVPDFTITQTGASIGRKMNPFYKIVYNHTGLDILAYAGDKVVASAPGTVKQVVRAKTGMGNYVVIDHGHGYESIYAHLSEINVRKGRRIARGEQVGVVGVSGLTFAAHLHYEVHKDGRTMNPVHYFFASESPSDYIGMIRLSAGTGQSLD</sequence>
<dbReference type="Gene3D" id="2.70.70.10">
    <property type="entry name" value="Glucose Permease (Domain IIA)"/>
    <property type="match status" value="1"/>
</dbReference>
<dbReference type="SUPFAM" id="SSF51261">
    <property type="entry name" value="Duplicated hybrid motif"/>
    <property type="match status" value="1"/>
</dbReference>
<dbReference type="PANTHER" id="PTHR21666">
    <property type="entry name" value="PEPTIDASE-RELATED"/>
    <property type="match status" value="1"/>
</dbReference>
<evidence type="ECO:0000313" key="3">
    <source>
        <dbReference type="EMBL" id="MBO8481648.1"/>
    </source>
</evidence>
<feature type="transmembrane region" description="Helical" evidence="1">
    <location>
        <begin position="27"/>
        <end position="49"/>
    </location>
</feature>
<accession>A0A9D9J1W5</accession>
<feature type="domain" description="M23ase beta-sheet core" evidence="2">
    <location>
        <begin position="195"/>
        <end position="290"/>
    </location>
</feature>
<dbReference type="InterPro" id="IPR016047">
    <property type="entry name" value="M23ase_b-sheet_dom"/>
</dbReference>
<reference evidence="3" key="1">
    <citation type="submission" date="2020-10" db="EMBL/GenBank/DDBJ databases">
        <authorList>
            <person name="Gilroy R."/>
        </authorList>
    </citation>
    <scope>NUCLEOTIDE SEQUENCE</scope>
    <source>
        <strain evidence="3">B3-2255</strain>
    </source>
</reference>
<evidence type="ECO:0000259" key="2">
    <source>
        <dbReference type="Pfam" id="PF01551"/>
    </source>
</evidence>
<keyword evidence="1" id="KW-0812">Transmembrane</keyword>
<dbReference type="Pfam" id="PF01551">
    <property type="entry name" value="Peptidase_M23"/>
    <property type="match status" value="1"/>
</dbReference>
<dbReference type="InterPro" id="IPR011055">
    <property type="entry name" value="Dup_hybrid_motif"/>
</dbReference>
<evidence type="ECO:0000313" key="4">
    <source>
        <dbReference type="Proteomes" id="UP000823772"/>
    </source>
</evidence>
<keyword evidence="1" id="KW-1133">Transmembrane helix</keyword>
<protein>
    <submittedName>
        <fullName evidence="3">M23 family metallopeptidase</fullName>
    </submittedName>
</protein>
<dbReference type="Proteomes" id="UP000823772">
    <property type="component" value="Unassembled WGS sequence"/>
</dbReference>
<dbReference type="PANTHER" id="PTHR21666:SF270">
    <property type="entry name" value="MUREIN HYDROLASE ACTIVATOR ENVC"/>
    <property type="match status" value="1"/>
</dbReference>
<evidence type="ECO:0000256" key="1">
    <source>
        <dbReference type="SAM" id="Phobius"/>
    </source>
</evidence>
<proteinExistence type="predicted"/>
<comment type="caution">
    <text evidence="3">The sequence shown here is derived from an EMBL/GenBank/DDBJ whole genome shotgun (WGS) entry which is preliminary data.</text>
</comment>
<organism evidence="3 4">
    <name type="scientific">Candidatus Merdivivens faecigallinarum</name>
    <dbReference type="NCBI Taxonomy" id="2840871"/>
    <lineage>
        <taxon>Bacteria</taxon>
        <taxon>Pseudomonadati</taxon>
        <taxon>Bacteroidota</taxon>
        <taxon>Bacteroidia</taxon>
        <taxon>Bacteroidales</taxon>
        <taxon>Muribaculaceae</taxon>
        <taxon>Muribaculaceae incertae sedis</taxon>
        <taxon>Candidatus Merdivivens</taxon>
    </lineage>
</organism>